<sequence length="77" mass="8806">MKYLILVVLLGLLVTLFVGSTEASFCPCNLRKAEVCGSNGVTYKNRCEFECSQREYKKLGRILNVRKQGPCFQIKWN</sequence>
<dbReference type="Pfam" id="PF07648">
    <property type="entry name" value="Kazal_2"/>
    <property type="match status" value="1"/>
</dbReference>
<dbReference type="InterPro" id="IPR036058">
    <property type="entry name" value="Kazal_dom_sf"/>
</dbReference>
<dbReference type="Gene3D" id="3.30.60.30">
    <property type="match status" value="1"/>
</dbReference>
<reference evidence="4" key="1">
    <citation type="submission" date="2025-08" db="UniProtKB">
        <authorList>
            <consortium name="RefSeq"/>
        </authorList>
    </citation>
    <scope>IDENTIFICATION</scope>
</reference>
<dbReference type="AlphaFoldDB" id="A0AB39ZBB4"/>
<dbReference type="PROSITE" id="PS51465">
    <property type="entry name" value="KAZAL_2"/>
    <property type="match status" value="1"/>
</dbReference>
<feature type="domain" description="Kazal-like" evidence="2">
    <location>
        <begin position="20"/>
        <end position="73"/>
    </location>
</feature>
<evidence type="ECO:0000313" key="3">
    <source>
        <dbReference type="Proteomes" id="UP001652628"/>
    </source>
</evidence>
<dbReference type="CDD" id="cd00104">
    <property type="entry name" value="KAZAL_FS"/>
    <property type="match status" value="1"/>
</dbReference>
<dbReference type="RefSeq" id="XP_016932156.3">
    <property type="nucleotide sequence ID" value="XM_017076667.4"/>
</dbReference>
<name>A0AB39ZBB4_DROSZ</name>
<protein>
    <submittedName>
        <fullName evidence="4">Agrin</fullName>
    </submittedName>
</protein>
<dbReference type="InterPro" id="IPR002350">
    <property type="entry name" value="Kazal_dom"/>
</dbReference>
<gene>
    <name evidence="4" type="primary">LOC108011510</name>
</gene>
<accession>A0AB39ZBB4</accession>
<keyword evidence="1" id="KW-0732">Signal</keyword>
<proteinExistence type="predicted"/>
<dbReference type="Proteomes" id="UP001652628">
    <property type="component" value="Chromosome 2L"/>
</dbReference>
<feature type="signal peptide" evidence="1">
    <location>
        <begin position="1"/>
        <end position="23"/>
    </location>
</feature>
<organism evidence="3 4">
    <name type="scientific">Drosophila suzukii</name>
    <name type="common">Spotted-wing drosophila fruit fly</name>
    <dbReference type="NCBI Taxonomy" id="28584"/>
    <lineage>
        <taxon>Eukaryota</taxon>
        <taxon>Metazoa</taxon>
        <taxon>Ecdysozoa</taxon>
        <taxon>Arthropoda</taxon>
        <taxon>Hexapoda</taxon>
        <taxon>Insecta</taxon>
        <taxon>Pterygota</taxon>
        <taxon>Neoptera</taxon>
        <taxon>Endopterygota</taxon>
        <taxon>Diptera</taxon>
        <taxon>Brachycera</taxon>
        <taxon>Muscomorpha</taxon>
        <taxon>Ephydroidea</taxon>
        <taxon>Drosophilidae</taxon>
        <taxon>Drosophila</taxon>
        <taxon>Sophophora</taxon>
    </lineage>
</organism>
<feature type="chain" id="PRO_5047517391" evidence="1">
    <location>
        <begin position="24"/>
        <end position="77"/>
    </location>
</feature>
<dbReference type="PROSITE" id="PS00282">
    <property type="entry name" value="KAZAL_1"/>
    <property type="match status" value="1"/>
</dbReference>
<evidence type="ECO:0000256" key="1">
    <source>
        <dbReference type="SAM" id="SignalP"/>
    </source>
</evidence>
<evidence type="ECO:0000313" key="4">
    <source>
        <dbReference type="RefSeq" id="XP_016932156.3"/>
    </source>
</evidence>
<keyword evidence="3" id="KW-1185">Reference proteome</keyword>
<dbReference type="GeneID" id="108011510"/>
<dbReference type="SMART" id="SM00280">
    <property type="entry name" value="KAZAL"/>
    <property type="match status" value="1"/>
</dbReference>
<evidence type="ECO:0000259" key="2">
    <source>
        <dbReference type="PROSITE" id="PS51465"/>
    </source>
</evidence>
<dbReference type="SUPFAM" id="SSF100895">
    <property type="entry name" value="Kazal-type serine protease inhibitors"/>
    <property type="match status" value="1"/>
</dbReference>